<name>A0A0P1AYQ8_PLAHL</name>
<dbReference type="GeneID" id="36398609"/>
<evidence type="ECO:0000313" key="1">
    <source>
        <dbReference type="EMBL" id="CEG46880.1"/>
    </source>
</evidence>
<dbReference type="AlphaFoldDB" id="A0A0P1AYQ8"/>
<keyword evidence="2" id="KW-1185">Reference proteome</keyword>
<dbReference type="RefSeq" id="XP_024583249.1">
    <property type="nucleotide sequence ID" value="XM_024717785.1"/>
</dbReference>
<dbReference type="Proteomes" id="UP000054928">
    <property type="component" value="Unassembled WGS sequence"/>
</dbReference>
<proteinExistence type="predicted"/>
<dbReference type="EMBL" id="CCYD01002371">
    <property type="protein sequence ID" value="CEG46880.1"/>
    <property type="molecule type" value="Genomic_DNA"/>
</dbReference>
<accession>A0A0P1AYQ8</accession>
<sequence length="59" mass="6104">MVASNILCRGFGFHGTNPSEAVQHTTVQFFNFITSPAAGSATSTSVGAIVSYTFGDEAC</sequence>
<reference evidence="2" key="1">
    <citation type="submission" date="2014-09" db="EMBL/GenBank/DDBJ databases">
        <authorList>
            <person name="Sharma Rahul"/>
            <person name="Thines Marco"/>
        </authorList>
    </citation>
    <scope>NUCLEOTIDE SEQUENCE [LARGE SCALE GENOMIC DNA]</scope>
</reference>
<organism evidence="1 2">
    <name type="scientific">Plasmopara halstedii</name>
    <name type="common">Downy mildew of sunflower</name>
    <dbReference type="NCBI Taxonomy" id="4781"/>
    <lineage>
        <taxon>Eukaryota</taxon>
        <taxon>Sar</taxon>
        <taxon>Stramenopiles</taxon>
        <taxon>Oomycota</taxon>
        <taxon>Peronosporomycetes</taxon>
        <taxon>Peronosporales</taxon>
        <taxon>Peronosporaceae</taxon>
        <taxon>Plasmopara</taxon>
    </lineage>
</organism>
<protein>
    <submittedName>
        <fullName evidence="1">Uncharacterized protein</fullName>
    </submittedName>
</protein>
<evidence type="ECO:0000313" key="2">
    <source>
        <dbReference type="Proteomes" id="UP000054928"/>
    </source>
</evidence>